<dbReference type="KEGG" id="aarg:Aargi30884_09950"/>
<dbReference type="InterPro" id="IPR051782">
    <property type="entry name" value="ABC_Transporter_VariousFunc"/>
</dbReference>
<dbReference type="InterPro" id="IPR003593">
    <property type="entry name" value="AAA+_ATPase"/>
</dbReference>
<dbReference type="GO" id="GO:0016887">
    <property type="term" value="F:ATP hydrolysis activity"/>
    <property type="evidence" value="ECO:0007669"/>
    <property type="project" value="InterPro"/>
</dbReference>
<sequence>MENAIEVKHLSKHYKDFTLEDISLHVPAGSVLGLVGENGAGKSTFIKSLVGLLSSDYETLNLLGKDMKSEETSIKEDIAVIFDTTHYNLQFHPMFIGKLLSKVYVNWNMESYVSYLKKFHLPPKKKLKEFSKGMKMKLEFAIAFSHDPKLLILDEATSGLDPIFRDEILDIIREFTEEENHTVLMSSHITSDLDKIADYIAFIHQGKLLFVKTYDDIRENYGIINCGKETLDMLHKDDIVAIQKEVYGYKVMVKNRLELQNKIRDLDMERASVEDVMLFYVKGEKV</sequence>
<dbReference type="Gene3D" id="3.40.50.300">
    <property type="entry name" value="P-loop containing nucleotide triphosphate hydrolases"/>
    <property type="match status" value="1"/>
</dbReference>
<dbReference type="GO" id="GO:0005524">
    <property type="term" value="F:ATP binding"/>
    <property type="evidence" value="ECO:0007669"/>
    <property type="project" value="UniProtKB-KW"/>
</dbReference>
<evidence type="ECO:0000256" key="2">
    <source>
        <dbReference type="ARBA" id="ARBA00022741"/>
    </source>
</evidence>
<feature type="domain" description="ABC transporter" evidence="4">
    <location>
        <begin position="5"/>
        <end position="230"/>
    </location>
</feature>
<proteinExistence type="predicted"/>
<dbReference type="RefSeq" id="WP_163051636.1">
    <property type="nucleotide sequence ID" value="NZ_AP019695.1"/>
</dbReference>
<dbReference type="SMART" id="SM00382">
    <property type="entry name" value="AAA"/>
    <property type="match status" value="1"/>
</dbReference>
<dbReference type="Pfam" id="PF00005">
    <property type="entry name" value="ABC_tran"/>
    <property type="match status" value="1"/>
</dbReference>
<dbReference type="AlphaFoldDB" id="A0A6N4TJ05"/>
<dbReference type="PANTHER" id="PTHR42939">
    <property type="entry name" value="ABC TRANSPORTER ATP-BINDING PROTEIN ALBC-RELATED"/>
    <property type="match status" value="1"/>
</dbReference>
<dbReference type="InterPro" id="IPR003439">
    <property type="entry name" value="ABC_transporter-like_ATP-bd"/>
</dbReference>
<dbReference type="InterPro" id="IPR027417">
    <property type="entry name" value="P-loop_NTPase"/>
</dbReference>
<evidence type="ECO:0000256" key="3">
    <source>
        <dbReference type="ARBA" id="ARBA00022840"/>
    </source>
</evidence>
<dbReference type="PROSITE" id="PS50893">
    <property type="entry name" value="ABC_TRANSPORTER_2"/>
    <property type="match status" value="1"/>
</dbReference>
<name>A0A6N4TJ05_9FIRM</name>
<dbReference type="SUPFAM" id="SSF52540">
    <property type="entry name" value="P-loop containing nucleoside triphosphate hydrolases"/>
    <property type="match status" value="1"/>
</dbReference>
<dbReference type="EMBL" id="AP019695">
    <property type="protein sequence ID" value="BBK22092.1"/>
    <property type="molecule type" value="Genomic_DNA"/>
</dbReference>
<dbReference type="Proteomes" id="UP000464754">
    <property type="component" value="Chromosome"/>
</dbReference>
<protein>
    <submittedName>
        <fullName evidence="5">ABC transporter</fullName>
    </submittedName>
</protein>
<evidence type="ECO:0000256" key="1">
    <source>
        <dbReference type="ARBA" id="ARBA00022448"/>
    </source>
</evidence>
<keyword evidence="3" id="KW-0067">ATP-binding</keyword>
<keyword evidence="2" id="KW-0547">Nucleotide-binding</keyword>
<dbReference type="CDD" id="cd03230">
    <property type="entry name" value="ABC_DR_subfamily_A"/>
    <property type="match status" value="1"/>
</dbReference>
<dbReference type="PANTHER" id="PTHR42939:SF3">
    <property type="entry name" value="ABC TRANSPORTER ATP-BINDING COMPONENT"/>
    <property type="match status" value="1"/>
</dbReference>
<evidence type="ECO:0000313" key="5">
    <source>
        <dbReference type="EMBL" id="BBK22092.1"/>
    </source>
</evidence>
<evidence type="ECO:0000313" key="6">
    <source>
        <dbReference type="Proteomes" id="UP000464754"/>
    </source>
</evidence>
<accession>A0A6N4TJ05</accession>
<keyword evidence="6" id="KW-1185">Reference proteome</keyword>
<evidence type="ECO:0000259" key="4">
    <source>
        <dbReference type="PROSITE" id="PS50893"/>
    </source>
</evidence>
<keyword evidence="1" id="KW-0813">Transport</keyword>
<dbReference type="InterPro" id="IPR017871">
    <property type="entry name" value="ABC_transporter-like_CS"/>
</dbReference>
<organism evidence="5 6">
    <name type="scientific">Amedibacterium intestinale</name>
    <dbReference type="NCBI Taxonomy" id="2583452"/>
    <lineage>
        <taxon>Bacteria</taxon>
        <taxon>Bacillati</taxon>
        <taxon>Bacillota</taxon>
        <taxon>Erysipelotrichia</taxon>
        <taxon>Erysipelotrichales</taxon>
        <taxon>Erysipelotrichaceae</taxon>
        <taxon>Amedibacterium</taxon>
    </lineage>
</organism>
<gene>
    <name evidence="5" type="ORF">Aargi30884_09950</name>
</gene>
<dbReference type="PROSITE" id="PS00211">
    <property type="entry name" value="ABC_TRANSPORTER_1"/>
    <property type="match status" value="1"/>
</dbReference>
<reference evidence="6" key="1">
    <citation type="submission" date="2019-05" db="EMBL/GenBank/DDBJ databases">
        <title>Complete genome sequencing of Absiella argi strain JCM 30884.</title>
        <authorList>
            <person name="Sakamoto M."/>
            <person name="Murakami T."/>
            <person name="Mori H."/>
        </authorList>
    </citation>
    <scope>NUCLEOTIDE SEQUENCE [LARGE SCALE GENOMIC DNA]</scope>
    <source>
        <strain evidence="6">JCM 30884</strain>
    </source>
</reference>